<dbReference type="KEGG" id="dnv:108659376"/>
<name>A0A484BKG0_DRONA</name>
<keyword evidence="7" id="KW-0325">Glycoprotein</keyword>
<evidence type="ECO:0000256" key="5">
    <source>
        <dbReference type="ARBA" id="ARBA00023136"/>
    </source>
</evidence>
<sequence length="543" mass="63232">MNDSLKVYAELLSAIVRINSITTIVYYDPENGGEECQLVKMLSWVAKSIPLLLWRSVDAIKLSSLVNAQLVFVACLPGLYRLDLLKTIATSLRYIRETKLLIELASDPDVDLVSRVLQYCLQRSMLNVAIIFGDFGQTQTLYVYDAYPEFMLKSQTFSDQQNIYPDKTIDLMGFRLRTMPDLSEPNTILYRDKAGNIRLLGYVWDIVSEFSRKHNASLQLIDEAKELKYLTHIQVLDLARDNIVDIAASVQPLTLRHLDRYHQYAYPANIASWCTMLPKEPLVELREAYLWMMPAITFCLLAVLWLVHDQLRCRWQRYRRQLGIGWKVLAIMLICNAQGRMLMLFIAPPAKTPITSFEALSNSKLRIFGIRSEHNLYDFDMRTKYSQVFYLSNKMSDLQWHRNSLNTSYAYTVTYTKWQLYAEQQAFSHRPLFYYSENFCFYQYVPFGLVIPENSPHRATLHNFILQLSESGLHNYWVTKSFYYMVQAGKLEIQELGEARSFHSLFIQDLYDVLLAYLLGIIISLALFGIELAVYHATYWLNN</sequence>
<evidence type="ECO:0000313" key="10">
    <source>
        <dbReference type="Proteomes" id="UP000295192"/>
    </source>
</evidence>
<accession>A0A484BKG0</accession>
<evidence type="ECO:0000256" key="1">
    <source>
        <dbReference type="ARBA" id="ARBA00004651"/>
    </source>
</evidence>
<dbReference type="InterPro" id="IPR052192">
    <property type="entry name" value="Insect_Ionotropic_Sensory_Rcpt"/>
</dbReference>
<protein>
    <recommendedName>
        <fullName evidence="11">Ionotropic glutamate receptor L-glutamate and glycine-binding domain-containing protein</fullName>
    </recommendedName>
</protein>
<dbReference type="OMA" id="YYMVQAG"/>
<evidence type="ECO:0000256" key="8">
    <source>
        <dbReference type="SAM" id="Phobius"/>
    </source>
</evidence>
<proteinExistence type="predicted"/>
<comment type="subcellular location">
    <subcellularLocation>
        <location evidence="1">Cell membrane</location>
        <topology evidence="1">Multi-pass membrane protein</topology>
    </subcellularLocation>
</comment>
<keyword evidence="2" id="KW-1003">Cell membrane</keyword>
<evidence type="ECO:0000256" key="6">
    <source>
        <dbReference type="ARBA" id="ARBA00023170"/>
    </source>
</evidence>
<evidence type="ECO:0000313" key="9">
    <source>
        <dbReference type="EMBL" id="TDG49277.1"/>
    </source>
</evidence>
<keyword evidence="10" id="KW-1185">Reference proteome</keyword>
<evidence type="ECO:0008006" key="11">
    <source>
        <dbReference type="Google" id="ProtNLM"/>
    </source>
</evidence>
<dbReference type="OrthoDB" id="7852744at2759"/>
<evidence type="ECO:0000256" key="4">
    <source>
        <dbReference type="ARBA" id="ARBA00022989"/>
    </source>
</evidence>
<reference evidence="9 10" key="1">
    <citation type="journal article" date="2019" name="J. Hered.">
        <title>An Improved Genome Assembly for Drosophila navojoa, the Basal Species in the mojavensis Cluster.</title>
        <authorList>
            <person name="Vanderlinde T."/>
            <person name="Dupim E.G."/>
            <person name="Nazario-Yepiz N.O."/>
            <person name="Carvalho A.B."/>
        </authorList>
    </citation>
    <scope>NUCLEOTIDE SEQUENCE [LARGE SCALE GENOMIC DNA]</scope>
    <source>
        <strain evidence="9">Navoj_Jal97</strain>
        <tissue evidence="9">Whole organism</tissue>
    </source>
</reference>
<evidence type="ECO:0000256" key="3">
    <source>
        <dbReference type="ARBA" id="ARBA00022692"/>
    </source>
</evidence>
<feature type="transmembrane region" description="Helical" evidence="8">
    <location>
        <begin position="514"/>
        <end position="535"/>
    </location>
</feature>
<evidence type="ECO:0000256" key="2">
    <source>
        <dbReference type="ARBA" id="ARBA00022475"/>
    </source>
</evidence>
<dbReference type="Proteomes" id="UP000295192">
    <property type="component" value="Unassembled WGS sequence"/>
</dbReference>
<keyword evidence="5 8" id="KW-0472">Membrane</keyword>
<organism evidence="9 10">
    <name type="scientific">Drosophila navojoa</name>
    <name type="common">Fruit fly</name>
    <dbReference type="NCBI Taxonomy" id="7232"/>
    <lineage>
        <taxon>Eukaryota</taxon>
        <taxon>Metazoa</taxon>
        <taxon>Ecdysozoa</taxon>
        <taxon>Arthropoda</taxon>
        <taxon>Hexapoda</taxon>
        <taxon>Insecta</taxon>
        <taxon>Pterygota</taxon>
        <taxon>Neoptera</taxon>
        <taxon>Endopterygota</taxon>
        <taxon>Diptera</taxon>
        <taxon>Brachycera</taxon>
        <taxon>Muscomorpha</taxon>
        <taxon>Ephydroidea</taxon>
        <taxon>Drosophilidae</taxon>
        <taxon>Drosophila</taxon>
    </lineage>
</organism>
<keyword evidence="6" id="KW-0675">Receptor</keyword>
<comment type="caution">
    <text evidence="9">The sequence shown here is derived from an EMBL/GenBank/DDBJ whole genome shotgun (WGS) entry which is preliminary data.</text>
</comment>
<dbReference type="GO" id="GO:0005886">
    <property type="term" value="C:plasma membrane"/>
    <property type="evidence" value="ECO:0007669"/>
    <property type="project" value="UniProtKB-SubCell"/>
</dbReference>
<evidence type="ECO:0000256" key="7">
    <source>
        <dbReference type="ARBA" id="ARBA00023180"/>
    </source>
</evidence>
<keyword evidence="4 8" id="KW-1133">Transmembrane helix</keyword>
<gene>
    <name evidence="9" type="ORF">AWZ03_004366</name>
</gene>
<feature type="transmembrane region" description="Helical" evidence="8">
    <location>
        <begin position="288"/>
        <end position="307"/>
    </location>
</feature>
<dbReference type="EMBL" id="LSRL02000025">
    <property type="protein sequence ID" value="TDG49277.1"/>
    <property type="molecule type" value="Genomic_DNA"/>
</dbReference>
<feature type="transmembrane region" description="Helical" evidence="8">
    <location>
        <begin position="328"/>
        <end position="347"/>
    </location>
</feature>
<dbReference type="PANTHER" id="PTHR42643:SF41">
    <property type="entry name" value="IONOTROPIC RECEPTOR 20A-RELATED"/>
    <property type="match status" value="1"/>
</dbReference>
<dbReference type="SUPFAM" id="SSF53850">
    <property type="entry name" value="Periplasmic binding protein-like II"/>
    <property type="match status" value="1"/>
</dbReference>
<dbReference type="PANTHER" id="PTHR42643">
    <property type="entry name" value="IONOTROPIC RECEPTOR 20A-RELATED"/>
    <property type="match status" value="1"/>
</dbReference>
<dbReference type="AlphaFoldDB" id="A0A484BKG0"/>
<keyword evidence="3 8" id="KW-0812">Transmembrane</keyword>